<evidence type="ECO:0000259" key="2">
    <source>
        <dbReference type="SMART" id="SM01204"/>
    </source>
</evidence>
<gene>
    <name evidence="3" type="ORF">GTO91_04135</name>
</gene>
<dbReference type="EMBL" id="WXEY01000003">
    <property type="protein sequence ID" value="MZP28898.1"/>
    <property type="molecule type" value="Genomic_DNA"/>
</dbReference>
<accession>A0A845L548</accession>
<evidence type="ECO:0000313" key="4">
    <source>
        <dbReference type="Proteomes" id="UP000463470"/>
    </source>
</evidence>
<evidence type="ECO:0000313" key="3">
    <source>
        <dbReference type="EMBL" id="MZP28898.1"/>
    </source>
</evidence>
<dbReference type="SMART" id="SM00897">
    <property type="entry name" value="FIST"/>
    <property type="match status" value="1"/>
</dbReference>
<keyword evidence="4" id="KW-1185">Reference proteome</keyword>
<feature type="domain" description="FIST C-domain" evidence="2">
    <location>
        <begin position="231"/>
        <end position="360"/>
    </location>
</feature>
<dbReference type="RefSeq" id="WP_161255288.1">
    <property type="nucleotide sequence ID" value="NZ_WXEY01000003.1"/>
</dbReference>
<dbReference type="PANTHER" id="PTHR40252:SF2">
    <property type="entry name" value="BLR0328 PROTEIN"/>
    <property type="match status" value="1"/>
</dbReference>
<protein>
    <recommendedName>
        <fullName evidence="5">FIST domain containing protein</fullName>
    </recommendedName>
</protein>
<comment type="caution">
    <text evidence="3">The sequence shown here is derived from an EMBL/GenBank/DDBJ whole genome shotgun (WGS) entry which is preliminary data.</text>
</comment>
<dbReference type="PANTHER" id="PTHR40252">
    <property type="entry name" value="BLR0328 PROTEIN"/>
    <property type="match status" value="1"/>
</dbReference>
<sequence length="376" mass="40240">MKHIVSTYTLKSSIADAVSEIRGAITPDMPSPKLLIFFASSNHDMASIAKEMERAFPSAIVIGCTTAGELASGKVLANSIVAGAFDDVAVQDAHLSVIENLSAGVDLTPVFASAEAHFQAPLLELDFKQYVGIILVDGLSKAEESLMDALLGHTSFSIVGGSAGDDGKFESTLIAANGKVYHNAAVLLILKSGLPFEIVKTQSFRITEHVLTANKVDEANRTVLEFNGKPAAIAYREALGIPGSATLEERFMKNPVGIVFDNEPFVRSPQKLNGDAMVFYCNIQEGTVLHILESQDIIADTTQTLKDAQAQLGAIQGMIQFNCILRTLELTQKGLADRYGQLFSPAPLVGFTTYGEQLFGHINQTATMLLFGTPAS</sequence>
<evidence type="ECO:0000259" key="1">
    <source>
        <dbReference type="SMART" id="SM00897"/>
    </source>
</evidence>
<dbReference type="InterPro" id="IPR013702">
    <property type="entry name" value="FIST_domain_N"/>
</dbReference>
<reference evidence="3 4" key="1">
    <citation type="submission" date="2020-01" db="EMBL/GenBank/DDBJ databases">
        <title>Whole-genome sequence of Heliobacterium undosum DSM 13378.</title>
        <authorList>
            <person name="Kyndt J.A."/>
            <person name="Meyer T.E."/>
        </authorList>
    </citation>
    <scope>NUCLEOTIDE SEQUENCE [LARGE SCALE GENOMIC DNA]</scope>
    <source>
        <strain evidence="3 4">DSM 13378</strain>
    </source>
</reference>
<evidence type="ECO:0008006" key="5">
    <source>
        <dbReference type="Google" id="ProtNLM"/>
    </source>
</evidence>
<feature type="domain" description="FIST" evidence="1">
    <location>
        <begin position="31"/>
        <end position="230"/>
    </location>
</feature>
<dbReference type="Pfam" id="PF08495">
    <property type="entry name" value="FIST"/>
    <property type="match status" value="1"/>
</dbReference>
<dbReference type="AlphaFoldDB" id="A0A845L548"/>
<organism evidence="3 4">
    <name type="scientific">Heliomicrobium undosum</name>
    <dbReference type="NCBI Taxonomy" id="121734"/>
    <lineage>
        <taxon>Bacteria</taxon>
        <taxon>Bacillati</taxon>
        <taxon>Bacillota</taxon>
        <taxon>Clostridia</taxon>
        <taxon>Eubacteriales</taxon>
        <taxon>Heliobacteriaceae</taxon>
        <taxon>Heliomicrobium</taxon>
    </lineage>
</organism>
<dbReference type="InterPro" id="IPR019494">
    <property type="entry name" value="FIST_C"/>
</dbReference>
<dbReference type="Pfam" id="PF10442">
    <property type="entry name" value="FIST_C"/>
    <property type="match status" value="1"/>
</dbReference>
<dbReference type="SMART" id="SM01204">
    <property type="entry name" value="FIST_C"/>
    <property type="match status" value="1"/>
</dbReference>
<dbReference type="Proteomes" id="UP000463470">
    <property type="component" value="Unassembled WGS sequence"/>
</dbReference>
<dbReference type="OrthoDB" id="9770293at2"/>
<proteinExistence type="predicted"/>
<name>A0A845L548_9FIRM</name>